<dbReference type="AlphaFoldDB" id="A0AA41VDK2"/>
<comment type="caution">
    <text evidence="1">The sequence shown here is derived from an EMBL/GenBank/DDBJ whole genome shotgun (WGS) entry which is preliminary data.</text>
</comment>
<feature type="non-terminal residue" evidence="1">
    <location>
        <position position="161"/>
    </location>
</feature>
<protein>
    <submittedName>
        <fullName evidence="1">Uncharacterized protein</fullName>
    </submittedName>
</protein>
<gene>
    <name evidence="1" type="ORF">MKW94_013757</name>
</gene>
<accession>A0AA41VDK2</accession>
<reference evidence="1" key="1">
    <citation type="submission" date="2022-03" db="EMBL/GenBank/DDBJ databases">
        <title>A functionally conserved STORR gene fusion in Papaver species that diverged 16.8 million years ago.</title>
        <authorList>
            <person name="Catania T."/>
        </authorList>
    </citation>
    <scope>NUCLEOTIDE SEQUENCE</scope>
    <source>
        <strain evidence="1">S-191538</strain>
    </source>
</reference>
<organism evidence="1 2">
    <name type="scientific">Papaver nudicaule</name>
    <name type="common">Iceland poppy</name>
    <dbReference type="NCBI Taxonomy" id="74823"/>
    <lineage>
        <taxon>Eukaryota</taxon>
        <taxon>Viridiplantae</taxon>
        <taxon>Streptophyta</taxon>
        <taxon>Embryophyta</taxon>
        <taxon>Tracheophyta</taxon>
        <taxon>Spermatophyta</taxon>
        <taxon>Magnoliopsida</taxon>
        <taxon>Ranunculales</taxon>
        <taxon>Papaveraceae</taxon>
        <taxon>Papaveroideae</taxon>
        <taxon>Papaver</taxon>
    </lineage>
</organism>
<name>A0AA41VDK2_PAPNU</name>
<dbReference type="Proteomes" id="UP001177140">
    <property type="component" value="Unassembled WGS sequence"/>
</dbReference>
<evidence type="ECO:0000313" key="2">
    <source>
        <dbReference type="Proteomes" id="UP001177140"/>
    </source>
</evidence>
<keyword evidence="2" id="KW-1185">Reference proteome</keyword>
<proteinExistence type="predicted"/>
<sequence>HIPDLEYPNETRIVRIKQGRADHFNSNWSMKLDKDARMKLPTSQMWGGYEPQVYYHSEHRVPVPETDPKVEFNEGEDMLDDEWIEILKMREKLFSSLSEKDIPEEAMDIEEDHTAVWDARWENLQLVKVCRGPTGVEAAEAAATDFIKKVKIEEDIEGVNT</sequence>
<dbReference type="EMBL" id="JAJJMA010199341">
    <property type="protein sequence ID" value="MCL7039258.1"/>
    <property type="molecule type" value="Genomic_DNA"/>
</dbReference>
<evidence type="ECO:0000313" key="1">
    <source>
        <dbReference type="EMBL" id="MCL7039258.1"/>
    </source>
</evidence>